<keyword evidence="1" id="KW-0378">Hydrolase</keyword>
<keyword evidence="2" id="KW-0326">Glycosidase</keyword>
<proteinExistence type="predicted"/>
<keyword evidence="5" id="KW-1185">Reference proteome</keyword>
<gene>
    <name evidence="4" type="ORF">SAMN04488554_2312</name>
</gene>
<dbReference type="STRING" id="648782.SAMN04488554_2312"/>
<dbReference type="EMBL" id="FNTX01000002">
    <property type="protein sequence ID" value="SEE65174.1"/>
    <property type="molecule type" value="Genomic_DNA"/>
</dbReference>
<protein>
    <submittedName>
        <fullName evidence="4">Cyclomaltodextrinase</fullName>
    </submittedName>
</protein>
<dbReference type="Proteomes" id="UP000199220">
    <property type="component" value="Unassembled WGS sequence"/>
</dbReference>
<dbReference type="SUPFAM" id="SSF51445">
    <property type="entry name" value="(Trans)glycosidases"/>
    <property type="match status" value="1"/>
</dbReference>
<evidence type="ECO:0000259" key="3">
    <source>
        <dbReference type="SMART" id="SM00642"/>
    </source>
</evidence>
<dbReference type="GO" id="GO:0005975">
    <property type="term" value="P:carbohydrate metabolic process"/>
    <property type="evidence" value="ECO:0007669"/>
    <property type="project" value="InterPro"/>
</dbReference>
<dbReference type="AlphaFoldDB" id="A0A1H5KKM5"/>
<dbReference type="OrthoDB" id="9802433at2"/>
<reference evidence="5" key="1">
    <citation type="submission" date="2016-10" db="EMBL/GenBank/DDBJ databases">
        <authorList>
            <person name="Varghese N."/>
            <person name="Submissions S."/>
        </authorList>
    </citation>
    <scope>NUCLEOTIDE SEQUENCE [LARGE SCALE GENOMIC DNA]</scope>
    <source>
        <strain evidence="5">DSM 21368</strain>
    </source>
</reference>
<evidence type="ECO:0000256" key="2">
    <source>
        <dbReference type="ARBA" id="ARBA00023295"/>
    </source>
</evidence>
<name>A0A1H5KKM5_9MICO</name>
<dbReference type="GO" id="GO:0016798">
    <property type="term" value="F:hydrolase activity, acting on glycosyl bonds"/>
    <property type="evidence" value="ECO:0007669"/>
    <property type="project" value="UniProtKB-KW"/>
</dbReference>
<evidence type="ECO:0000256" key="1">
    <source>
        <dbReference type="ARBA" id="ARBA00022801"/>
    </source>
</evidence>
<dbReference type="CDD" id="cd11354">
    <property type="entry name" value="AmyAc_bac_CMD_like"/>
    <property type="match status" value="1"/>
</dbReference>
<dbReference type="Gene3D" id="3.20.20.80">
    <property type="entry name" value="Glycosidases"/>
    <property type="match status" value="1"/>
</dbReference>
<dbReference type="PANTHER" id="PTHR10357">
    <property type="entry name" value="ALPHA-AMYLASE FAMILY MEMBER"/>
    <property type="match status" value="1"/>
</dbReference>
<feature type="domain" description="Glycosyl hydrolase family 13 catalytic" evidence="3">
    <location>
        <begin position="11"/>
        <end position="349"/>
    </location>
</feature>
<dbReference type="PANTHER" id="PTHR10357:SF210">
    <property type="entry name" value="MALTODEXTRIN GLUCOSIDASE"/>
    <property type="match status" value="1"/>
</dbReference>
<sequence>MSSAEHTIWWHVYPLGFVGADTSGADRTPTRRLPHLIDWLDHLLELGANGLALGPIFDSSTHGYDTIDFFRIDPRLGTEEDLIELIEAAHTKGIDVMLDGVFNHVGPDFPALRTARENAAAPEARLFEQGPDGELVAFEGHGGLITLNHAAPEVADLVTEVMTYWCDRGVDAWRLDAAYTVPIDFWNTVLPAVRERHPQVYVMGEVLHGDYVAFVRDGGMDAVTQYELWQGIWHSIADHNFHELDHALGRHNTFLDAFVPYTFVGNHDVTRIASQVDDDRHLPHALAPLFTLGGTPSVYYGDEFGLRAVKEERFGGDDAIRPAFPGAPAEVHGADPDVLSLHQELIGLRRRHPWLHTARSRTIAVGNDSITVEVSGPEEALIVSLNIGDEEVRTAEPVPGEFLAGRDAGLDGAELVVGAHGWAVARRS</sequence>
<evidence type="ECO:0000313" key="4">
    <source>
        <dbReference type="EMBL" id="SEE65174.1"/>
    </source>
</evidence>
<dbReference type="Pfam" id="PF00128">
    <property type="entry name" value="Alpha-amylase"/>
    <property type="match status" value="1"/>
</dbReference>
<evidence type="ECO:0000313" key="5">
    <source>
        <dbReference type="Proteomes" id="UP000199220"/>
    </source>
</evidence>
<dbReference type="InterPro" id="IPR017853">
    <property type="entry name" value="GH"/>
</dbReference>
<dbReference type="SMART" id="SM00642">
    <property type="entry name" value="Aamy"/>
    <property type="match status" value="1"/>
</dbReference>
<organism evidence="4 5">
    <name type="scientific">Ruania alba</name>
    <dbReference type="NCBI Taxonomy" id="648782"/>
    <lineage>
        <taxon>Bacteria</taxon>
        <taxon>Bacillati</taxon>
        <taxon>Actinomycetota</taxon>
        <taxon>Actinomycetes</taxon>
        <taxon>Micrococcales</taxon>
        <taxon>Ruaniaceae</taxon>
        <taxon>Ruania</taxon>
    </lineage>
</organism>
<accession>A0A1H5KKM5</accession>
<dbReference type="InterPro" id="IPR006047">
    <property type="entry name" value="GH13_cat_dom"/>
</dbReference>
<dbReference type="RefSeq" id="WP_089773293.1">
    <property type="nucleotide sequence ID" value="NZ_FNTX01000002.1"/>
</dbReference>